<gene>
    <name evidence="1" type="ORF">GMARGA_LOCUS18087</name>
</gene>
<accession>A0ABN7VG54</accession>
<organism evidence="1 2">
    <name type="scientific">Gigaspora margarita</name>
    <dbReference type="NCBI Taxonomy" id="4874"/>
    <lineage>
        <taxon>Eukaryota</taxon>
        <taxon>Fungi</taxon>
        <taxon>Fungi incertae sedis</taxon>
        <taxon>Mucoromycota</taxon>
        <taxon>Glomeromycotina</taxon>
        <taxon>Glomeromycetes</taxon>
        <taxon>Diversisporales</taxon>
        <taxon>Gigasporaceae</taxon>
        <taxon>Gigaspora</taxon>
    </lineage>
</organism>
<name>A0ABN7VG54_GIGMA</name>
<reference evidence="1 2" key="1">
    <citation type="submission" date="2021-06" db="EMBL/GenBank/DDBJ databases">
        <authorList>
            <person name="Kallberg Y."/>
            <person name="Tangrot J."/>
            <person name="Rosling A."/>
        </authorList>
    </citation>
    <scope>NUCLEOTIDE SEQUENCE [LARGE SCALE GENOMIC DNA]</scope>
    <source>
        <strain evidence="1 2">120-4 pot B 10/14</strain>
    </source>
</reference>
<evidence type="ECO:0000313" key="1">
    <source>
        <dbReference type="EMBL" id="CAG8766775.1"/>
    </source>
</evidence>
<sequence>MIEASSVNVTFDTTGLRCRVWIENAAGYRIGGDGSNDYRDCIDGNELISNINEQYWVHAKIEGSLTKSKIRGPYNQTDTCFRLGGSVSKFSFNQRDLIFCRGI</sequence>
<protein>
    <submittedName>
        <fullName evidence="1">45931_t:CDS:1</fullName>
    </submittedName>
</protein>
<evidence type="ECO:0000313" key="2">
    <source>
        <dbReference type="Proteomes" id="UP000789901"/>
    </source>
</evidence>
<dbReference type="Proteomes" id="UP000789901">
    <property type="component" value="Unassembled WGS sequence"/>
</dbReference>
<dbReference type="EMBL" id="CAJVQB010014162">
    <property type="protein sequence ID" value="CAG8766775.1"/>
    <property type="molecule type" value="Genomic_DNA"/>
</dbReference>
<proteinExistence type="predicted"/>
<comment type="caution">
    <text evidence="1">The sequence shown here is derived from an EMBL/GenBank/DDBJ whole genome shotgun (WGS) entry which is preliminary data.</text>
</comment>
<keyword evidence="2" id="KW-1185">Reference proteome</keyword>